<accession>A0A9N9FUQ9</accession>
<keyword evidence="2" id="KW-1185">Reference proteome</keyword>
<protein>
    <submittedName>
        <fullName evidence="1">4499_t:CDS:1</fullName>
    </submittedName>
</protein>
<gene>
    <name evidence="1" type="ORF">POCULU_LOCUS5406</name>
</gene>
<proteinExistence type="predicted"/>
<name>A0A9N9FUQ9_9GLOM</name>
<sequence length="44" mass="4981">MSLPSQKLGLSEKNCFQQIHTMLKLPPHGYTTRPGRRSTENIPS</sequence>
<organism evidence="1 2">
    <name type="scientific">Paraglomus occultum</name>
    <dbReference type="NCBI Taxonomy" id="144539"/>
    <lineage>
        <taxon>Eukaryota</taxon>
        <taxon>Fungi</taxon>
        <taxon>Fungi incertae sedis</taxon>
        <taxon>Mucoromycota</taxon>
        <taxon>Glomeromycotina</taxon>
        <taxon>Glomeromycetes</taxon>
        <taxon>Paraglomerales</taxon>
        <taxon>Paraglomeraceae</taxon>
        <taxon>Paraglomus</taxon>
    </lineage>
</organism>
<dbReference type="AlphaFoldDB" id="A0A9N9FUQ9"/>
<comment type="caution">
    <text evidence="1">The sequence shown here is derived from an EMBL/GenBank/DDBJ whole genome shotgun (WGS) entry which is preliminary data.</text>
</comment>
<dbReference type="Proteomes" id="UP000789572">
    <property type="component" value="Unassembled WGS sequence"/>
</dbReference>
<evidence type="ECO:0000313" key="1">
    <source>
        <dbReference type="EMBL" id="CAG8558842.1"/>
    </source>
</evidence>
<reference evidence="1" key="1">
    <citation type="submission" date="2021-06" db="EMBL/GenBank/DDBJ databases">
        <authorList>
            <person name="Kallberg Y."/>
            <person name="Tangrot J."/>
            <person name="Rosling A."/>
        </authorList>
    </citation>
    <scope>NUCLEOTIDE SEQUENCE</scope>
    <source>
        <strain evidence="1">IA702</strain>
    </source>
</reference>
<dbReference type="EMBL" id="CAJVPJ010000823">
    <property type="protein sequence ID" value="CAG8558842.1"/>
    <property type="molecule type" value="Genomic_DNA"/>
</dbReference>
<evidence type="ECO:0000313" key="2">
    <source>
        <dbReference type="Proteomes" id="UP000789572"/>
    </source>
</evidence>